<evidence type="ECO:0000259" key="1">
    <source>
        <dbReference type="PROSITE" id="PS50980"/>
    </source>
</evidence>
<dbReference type="RefSeq" id="WP_015756934.1">
    <property type="nucleotide sequence ID" value="NC_013216.1"/>
</dbReference>
<protein>
    <submittedName>
        <fullName evidence="3">Carboxyl transferase</fullName>
    </submittedName>
</protein>
<proteinExistence type="predicted"/>
<dbReference type="PROSITE" id="PS50980">
    <property type="entry name" value="COA_CT_NTER"/>
    <property type="match status" value="1"/>
</dbReference>
<feature type="domain" description="CoA carboxyltransferase N-terminal" evidence="1">
    <location>
        <begin position="1"/>
        <end position="255"/>
    </location>
</feature>
<dbReference type="InterPro" id="IPR011763">
    <property type="entry name" value="COA_CT_C"/>
</dbReference>
<dbReference type="Proteomes" id="UP000002217">
    <property type="component" value="Chromosome"/>
</dbReference>
<dbReference type="PANTHER" id="PTHR43842">
    <property type="entry name" value="PROPIONYL-COA CARBOXYLASE BETA CHAIN"/>
    <property type="match status" value="1"/>
</dbReference>
<dbReference type="GO" id="GO:0016740">
    <property type="term" value="F:transferase activity"/>
    <property type="evidence" value="ECO:0007669"/>
    <property type="project" value="UniProtKB-KW"/>
</dbReference>
<dbReference type="InterPro" id="IPR029045">
    <property type="entry name" value="ClpP/crotonase-like_dom_sf"/>
</dbReference>
<dbReference type="AlphaFoldDB" id="C8W6D0"/>
<organism evidence="3 4">
    <name type="scientific">Desulfofarcimen acetoxidans (strain ATCC 49208 / DSM 771 / KCTC 5769 / VKM B-1644 / 5575)</name>
    <name type="common">Desulfotomaculum acetoxidans</name>
    <dbReference type="NCBI Taxonomy" id="485916"/>
    <lineage>
        <taxon>Bacteria</taxon>
        <taxon>Bacillati</taxon>
        <taxon>Bacillota</taxon>
        <taxon>Clostridia</taxon>
        <taxon>Eubacteriales</taxon>
        <taxon>Peptococcaceae</taxon>
        <taxon>Desulfofarcimen</taxon>
    </lineage>
</organism>
<dbReference type="Gene3D" id="3.90.226.10">
    <property type="entry name" value="2-enoyl-CoA Hydratase, Chain A, domain 1"/>
    <property type="match status" value="2"/>
</dbReference>
<keyword evidence="3" id="KW-0808">Transferase</keyword>
<dbReference type="SUPFAM" id="SSF52096">
    <property type="entry name" value="ClpP/crotonase"/>
    <property type="match status" value="2"/>
</dbReference>
<dbReference type="eggNOG" id="COG4799">
    <property type="taxonomic scope" value="Bacteria"/>
</dbReference>
<dbReference type="InterPro" id="IPR051047">
    <property type="entry name" value="AccD/PCCB"/>
</dbReference>
<evidence type="ECO:0000259" key="2">
    <source>
        <dbReference type="PROSITE" id="PS50989"/>
    </source>
</evidence>
<dbReference type="PANTHER" id="PTHR43842:SF2">
    <property type="entry name" value="PROPIONYL-COA CARBOXYLASE BETA CHAIN, MITOCHONDRIAL"/>
    <property type="match status" value="1"/>
</dbReference>
<evidence type="ECO:0000313" key="3">
    <source>
        <dbReference type="EMBL" id="ACV62219.1"/>
    </source>
</evidence>
<dbReference type="InterPro" id="IPR034733">
    <property type="entry name" value="AcCoA_carboxyl_beta"/>
</dbReference>
<dbReference type="STRING" id="485916.Dtox_1342"/>
<evidence type="ECO:0000313" key="4">
    <source>
        <dbReference type="Proteomes" id="UP000002217"/>
    </source>
</evidence>
<dbReference type="KEGG" id="dae:Dtox_1342"/>
<sequence length="511" mass="56255">MDMQKYLDELEFYRKQFKPENQEFKDKNGSLSARQRIEYLLDQGSFMEIGTFVSSDWENCRSEAQKVGREGVITGTGKLGGRSVYIFSQDFSVRGGSLGELQALKICNIMDLALKTGAPIIGLNESGGARIQEGIYGLVGYGNILNKNTLASGVVPQISVVMGACAGGAVYSPALTDFVFMVAEKSRMFITGPQVVKCVTGEEVSHQELGGAMTHNQSSGVAHFLAPDEKACLDMVRALYSYLPLNNREKPPLIAPETPQGNPEEILKIIPIQSQKQYDVRRLLKLIADNSELMEIHRYFAPNVITCFTRLSGATVGIVASQPCYLAGCLDIQASDKIARFVRFCDCFNIPLITFVDVPGFLPGTDQEHGGIIRHGAKILYAYAEATVPKITVILRKAYGGGYMAMSGRSLGVDMVYAWPTAEIAVMGPEAAASIIYREEIKNSASPDAILLDKTREYRERFVNPYIACARGLVDEVIDPRETRAKLTKSLEVLSDKRELRYSKKHGNIPL</sequence>
<dbReference type="InterPro" id="IPR011762">
    <property type="entry name" value="COA_CT_N"/>
</dbReference>
<dbReference type="EMBL" id="CP001720">
    <property type="protein sequence ID" value="ACV62219.1"/>
    <property type="molecule type" value="Genomic_DNA"/>
</dbReference>
<gene>
    <name evidence="3" type="ordered locus">Dtox_1342</name>
</gene>
<dbReference type="GO" id="GO:0004658">
    <property type="term" value="F:propionyl-CoA carboxylase activity"/>
    <property type="evidence" value="ECO:0007669"/>
    <property type="project" value="TreeGrafter"/>
</dbReference>
<reference evidence="3 4" key="1">
    <citation type="journal article" date="2009" name="Stand. Genomic Sci.">
        <title>Complete genome sequence of Desulfotomaculum acetoxidans type strain (5575).</title>
        <authorList>
            <person name="Spring S."/>
            <person name="Lapidus A."/>
            <person name="Schroder M."/>
            <person name="Gleim D."/>
            <person name="Sims D."/>
            <person name="Meincke L."/>
            <person name="Glavina Del Rio T."/>
            <person name="Tice H."/>
            <person name="Copeland A."/>
            <person name="Cheng J.F."/>
            <person name="Lucas S."/>
            <person name="Chen F."/>
            <person name="Nolan M."/>
            <person name="Bruce D."/>
            <person name="Goodwin L."/>
            <person name="Pitluck S."/>
            <person name="Ivanova N."/>
            <person name="Mavromatis K."/>
            <person name="Mikhailova N."/>
            <person name="Pati A."/>
            <person name="Chen A."/>
            <person name="Palaniappan K."/>
            <person name="Land M."/>
            <person name="Hauser L."/>
            <person name="Chang Y.J."/>
            <person name="Jeffries C.D."/>
            <person name="Chain P."/>
            <person name="Saunders E."/>
            <person name="Brettin T."/>
            <person name="Detter J.C."/>
            <person name="Goker M."/>
            <person name="Bristow J."/>
            <person name="Eisen J.A."/>
            <person name="Markowitz V."/>
            <person name="Hugenholtz P."/>
            <person name="Kyrpides N.C."/>
            <person name="Klenk H.P."/>
            <person name="Han C."/>
        </authorList>
    </citation>
    <scope>NUCLEOTIDE SEQUENCE [LARGE SCALE GENOMIC DNA]</scope>
    <source>
        <strain evidence="4">ATCC 49208 / DSM 771 / VKM B-1644</strain>
    </source>
</reference>
<dbReference type="PROSITE" id="PS50989">
    <property type="entry name" value="COA_CT_CTER"/>
    <property type="match status" value="1"/>
</dbReference>
<name>C8W6D0_DESAS</name>
<keyword evidence="4" id="KW-1185">Reference proteome</keyword>
<dbReference type="HOGENOM" id="CLU_018822_6_2_9"/>
<accession>C8W6D0</accession>
<feature type="domain" description="CoA carboxyltransferase C-terminal" evidence="2">
    <location>
        <begin position="262"/>
        <end position="493"/>
    </location>
</feature>
<dbReference type="Pfam" id="PF01039">
    <property type="entry name" value="Carboxyl_trans"/>
    <property type="match status" value="1"/>
</dbReference>